<feature type="transmembrane region" description="Helical" evidence="1">
    <location>
        <begin position="56"/>
        <end position="76"/>
    </location>
</feature>
<evidence type="ECO:0000256" key="1">
    <source>
        <dbReference type="SAM" id="Phobius"/>
    </source>
</evidence>
<evidence type="ECO:0000313" key="3">
    <source>
        <dbReference type="Proteomes" id="UP000034215"/>
    </source>
</evidence>
<dbReference type="EMBL" id="LBYA01000036">
    <property type="protein sequence ID" value="KKR41088.1"/>
    <property type="molecule type" value="Genomic_DNA"/>
</dbReference>
<sequence length="112" mass="13151">MNTAFEVWVLKESKGIRKWARPVSLLIFLIWLVGPLPFLIFLKIAQPGFFIEDQAIRIWVAINSSVVAVSIVIFYYTTRNLYNEYVDVQIQREKEENRATHVHIRTLNTDVE</sequence>
<gene>
    <name evidence="2" type="ORF">UT76_C0036G0005</name>
</gene>
<organism evidence="2 3">
    <name type="scientific">Candidatus Woesebacteria bacterium GW2011_GWB1_40_12</name>
    <dbReference type="NCBI Taxonomy" id="1618576"/>
    <lineage>
        <taxon>Bacteria</taxon>
        <taxon>Candidatus Woeseibacteriota</taxon>
    </lineage>
</organism>
<keyword evidence="1" id="KW-1133">Transmembrane helix</keyword>
<keyword evidence="1" id="KW-0472">Membrane</keyword>
<accession>A0A0G0QLW3</accession>
<dbReference type="Proteomes" id="UP000034215">
    <property type="component" value="Unassembled WGS sequence"/>
</dbReference>
<feature type="transmembrane region" description="Helical" evidence="1">
    <location>
        <begin position="23"/>
        <end position="44"/>
    </location>
</feature>
<evidence type="ECO:0000313" key="2">
    <source>
        <dbReference type="EMBL" id="KKR41088.1"/>
    </source>
</evidence>
<protein>
    <submittedName>
        <fullName evidence="2">Uncharacterized protein</fullName>
    </submittedName>
</protein>
<comment type="caution">
    <text evidence="2">The sequence shown here is derived from an EMBL/GenBank/DDBJ whole genome shotgun (WGS) entry which is preliminary data.</text>
</comment>
<dbReference type="AlphaFoldDB" id="A0A0G0QLW3"/>
<name>A0A0G0QLW3_9BACT</name>
<proteinExistence type="predicted"/>
<keyword evidence="1" id="KW-0812">Transmembrane</keyword>
<reference evidence="2 3" key="1">
    <citation type="journal article" date="2015" name="Nature">
        <title>rRNA introns, odd ribosomes, and small enigmatic genomes across a large radiation of phyla.</title>
        <authorList>
            <person name="Brown C.T."/>
            <person name="Hug L.A."/>
            <person name="Thomas B.C."/>
            <person name="Sharon I."/>
            <person name="Castelle C.J."/>
            <person name="Singh A."/>
            <person name="Wilkins M.J."/>
            <person name="Williams K.H."/>
            <person name="Banfield J.F."/>
        </authorList>
    </citation>
    <scope>NUCLEOTIDE SEQUENCE [LARGE SCALE GENOMIC DNA]</scope>
</reference>